<name>A0AAD4KLV6_9EURO</name>
<keyword evidence="7" id="KW-1185">Reference proteome</keyword>
<dbReference type="EMBL" id="JAJTJA010000008">
    <property type="protein sequence ID" value="KAH8695628.1"/>
    <property type="molecule type" value="Genomic_DNA"/>
</dbReference>
<dbReference type="PANTHER" id="PTHR42978:SF5">
    <property type="entry name" value="METALLO-BETA-LACTAMASE DOMAIN-CONTAINING PROTEIN"/>
    <property type="match status" value="1"/>
</dbReference>
<evidence type="ECO:0000256" key="3">
    <source>
        <dbReference type="ARBA" id="ARBA00022801"/>
    </source>
</evidence>
<dbReference type="InterPro" id="IPR051013">
    <property type="entry name" value="MBL_superfamily_lactonases"/>
</dbReference>
<dbReference type="PANTHER" id="PTHR42978">
    <property type="entry name" value="QUORUM-QUENCHING LACTONASE YTNP-RELATED-RELATED"/>
    <property type="match status" value="1"/>
</dbReference>
<organism evidence="6 7">
    <name type="scientific">Talaromyces proteolyticus</name>
    <dbReference type="NCBI Taxonomy" id="1131652"/>
    <lineage>
        <taxon>Eukaryota</taxon>
        <taxon>Fungi</taxon>
        <taxon>Dikarya</taxon>
        <taxon>Ascomycota</taxon>
        <taxon>Pezizomycotina</taxon>
        <taxon>Eurotiomycetes</taxon>
        <taxon>Eurotiomycetidae</taxon>
        <taxon>Eurotiales</taxon>
        <taxon>Trichocomaceae</taxon>
        <taxon>Talaromyces</taxon>
        <taxon>Talaromyces sect. Bacilispori</taxon>
    </lineage>
</organism>
<dbReference type="SMART" id="SM00849">
    <property type="entry name" value="Lactamase_B"/>
    <property type="match status" value="1"/>
</dbReference>
<dbReference type="GO" id="GO:0046872">
    <property type="term" value="F:metal ion binding"/>
    <property type="evidence" value="ECO:0007669"/>
    <property type="project" value="UniProtKB-KW"/>
</dbReference>
<keyword evidence="3" id="KW-0378">Hydrolase</keyword>
<keyword evidence="4" id="KW-0862">Zinc</keyword>
<evidence type="ECO:0000313" key="6">
    <source>
        <dbReference type="EMBL" id="KAH8695628.1"/>
    </source>
</evidence>
<feature type="domain" description="Metallo-beta-lactamase" evidence="5">
    <location>
        <begin position="46"/>
        <end position="271"/>
    </location>
</feature>
<comment type="similarity">
    <text evidence="1">Belongs to the metallo-beta-lactamase superfamily.</text>
</comment>
<dbReference type="InterPro" id="IPR036866">
    <property type="entry name" value="RibonucZ/Hydroxyglut_hydro"/>
</dbReference>
<evidence type="ECO:0000256" key="4">
    <source>
        <dbReference type="ARBA" id="ARBA00022833"/>
    </source>
</evidence>
<keyword evidence="2" id="KW-0479">Metal-binding</keyword>
<protein>
    <submittedName>
        <fullName evidence="6">Beta-lactamase-like protein</fullName>
    </submittedName>
</protein>
<dbReference type="CDD" id="cd07730">
    <property type="entry name" value="metallo-hydrolase-like_MBL-fold"/>
    <property type="match status" value="1"/>
</dbReference>
<evidence type="ECO:0000259" key="5">
    <source>
        <dbReference type="SMART" id="SM00849"/>
    </source>
</evidence>
<dbReference type="RefSeq" id="XP_046070770.1">
    <property type="nucleotide sequence ID" value="XM_046222199.1"/>
</dbReference>
<proteinExistence type="inferred from homology"/>
<reference evidence="6" key="1">
    <citation type="submission" date="2021-12" db="EMBL/GenBank/DDBJ databases">
        <title>Convergent genome expansion in fungi linked to evolution of root-endophyte symbiosis.</title>
        <authorList>
            <consortium name="DOE Joint Genome Institute"/>
            <person name="Ke Y.-H."/>
            <person name="Bonito G."/>
            <person name="Liao H.-L."/>
            <person name="Looney B."/>
            <person name="Rojas-Flechas A."/>
            <person name="Nash J."/>
            <person name="Hameed K."/>
            <person name="Schadt C."/>
            <person name="Martin F."/>
            <person name="Crous P.W."/>
            <person name="Miettinen O."/>
            <person name="Magnuson J.K."/>
            <person name="Labbe J."/>
            <person name="Jacobson D."/>
            <person name="Doktycz M.J."/>
            <person name="Veneault-Fourrey C."/>
            <person name="Kuo A."/>
            <person name="Mondo S."/>
            <person name="Calhoun S."/>
            <person name="Riley R."/>
            <person name="Ohm R."/>
            <person name="LaButti K."/>
            <person name="Andreopoulos B."/>
            <person name="Pangilinan J."/>
            <person name="Nolan M."/>
            <person name="Tritt A."/>
            <person name="Clum A."/>
            <person name="Lipzen A."/>
            <person name="Daum C."/>
            <person name="Barry K."/>
            <person name="Grigoriev I.V."/>
            <person name="Vilgalys R."/>
        </authorList>
    </citation>
    <scope>NUCLEOTIDE SEQUENCE</scope>
    <source>
        <strain evidence="6">PMI_201</strain>
    </source>
</reference>
<dbReference type="Proteomes" id="UP001201262">
    <property type="component" value="Unassembled WGS sequence"/>
</dbReference>
<evidence type="ECO:0000256" key="1">
    <source>
        <dbReference type="ARBA" id="ARBA00007749"/>
    </source>
</evidence>
<dbReference type="GO" id="GO:0016787">
    <property type="term" value="F:hydrolase activity"/>
    <property type="evidence" value="ECO:0007669"/>
    <property type="project" value="UniProtKB-KW"/>
</dbReference>
<dbReference type="Gene3D" id="3.60.15.10">
    <property type="entry name" value="Ribonuclease Z/Hydroxyacylglutathione hydrolase-like"/>
    <property type="match status" value="1"/>
</dbReference>
<gene>
    <name evidence="6" type="ORF">BGW36DRAFT_463173</name>
</gene>
<dbReference type="GeneID" id="70252486"/>
<evidence type="ECO:0000256" key="2">
    <source>
        <dbReference type="ARBA" id="ARBA00022723"/>
    </source>
</evidence>
<evidence type="ECO:0000313" key="7">
    <source>
        <dbReference type="Proteomes" id="UP001201262"/>
    </source>
</evidence>
<comment type="caution">
    <text evidence="6">The sequence shown here is derived from an EMBL/GenBank/DDBJ whole genome shotgun (WGS) entry which is preliminary data.</text>
</comment>
<dbReference type="Pfam" id="PF00753">
    <property type="entry name" value="Lactamase_B"/>
    <property type="match status" value="1"/>
</dbReference>
<sequence length="405" mass="45302">MACQIQFPRSISTVRVRLIDTTGVMVSRSKPLIQPEEPMLEYLNIYVAAFLVEHKPSGKKIMFDLGIRKDYWNYPAILQKRLSEVIPALRVEKDVTEILKENGIQLDEISTVVWSHYHWDHIGNTAAFPSTTELVVGPGFKLAPNILPGYPLDPHSPVEAQIFANRTLREVDFASTDLHIGDYPAHDFFGDGSFYLLDTPGHCIGHICGLARTTADPESSFLLLGGDICHFPGVFRPSQQMPLPDPIPRGVLDPAKNFPLLCPCTLFTDNHPRRFMASFGDERRTPFFLIPTDANSSAYIDPKTAQGSVESLIAFDSHPDVMVCLAHDEDLVKKLPTLNNSPDNDLNSWKQRGLKDKITWTWLNHLPHNGQAGENFAVEGFWRDGQHWPSAKDELGVKGREALGA</sequence>
<dbReference type="SUPFAM" id="SSF56281">
    <property type="entry name" value="Metallo-hydrolase/oxidoreductase"/>
    <property type="match status" value="1"/>
</dbReference>
<accession>A0AAD4KLV6</accession>
<dbReference type="InterPro" id="IPR001279">
    <property type="entry name" value="Metallo-B-lactamas"/>
</dbReference>
<dbReference type="AlphaFoldDB" id="A0AAD4KLV6"/>